<gene>
    <name evidence="6" type="ORF">GWI33_018459</name>
</gene>
<dbReference type="CDD" id="cd19601">
    <property type="entry name" value="serpin42Da-like"/>
    <property type="match status" value="1"/>
</dbReference>
<protein>
    <recommendedName>
        <fullName evidence="5">Serpin domain-containing protein</fullName>
    </recommendedName>
</protein>
<dbReference type="Pfam" id="PF00079">
    <property type="entry name" value="Serpin"/>
    <property type="match status" value="1"/>
</dbReference>
<dbReference type="InterPro" id="IPR023795">
    <property type="entry name" value="Serpin_CS"/>
</dbReference>
<proteinExistence type="inferred from homology"/>
<keyword evidence="3" id="KW-0722">Serine protease inhibitor</keyword>
<dbReference type="InterPro" id="IPR042178">
    <property type="entry name" value="Serpin_sf_1"/>
</dbReference>
<keyword evidence="7" id="KW-1185">Reference proteome</keyword>
<sequence>MKHILASVLVFQLKADQSVLVRFGILFIFVLLHLTMASKEELQTVIQGNGLFTKQLYSVLAKKEGNVFFSPISVHAVLSMAYQGAGGSTYEALTNSLNVPDHSIAAKGYNSVLGQLNNVSGIELSMANKIYIKEGYELQSEFQEVTAKQFLSAVEPVNFNESEKAAKTINTWVEEKTKEKIKDLVKAEDLNEDTRLVLLNAIYFKGNWASKFDAAETRPQKFYINNNDSIEVQMMKKKSKYNYKEDRTLDAQVLELPYSNPDISMIIILPNKRDGIVKLEEKLANVDLTKITENMYKPEVIVSLPKFKIETEIDLNGPLQELGLGEIFNQKSADFSKMLKTPEQLVVSKVVQKAFIEVNEEGAEAAAATSLQIELRCLPIVEEFTVDHPFVFALVVNQHDFDNVLFTGRIINPTL</sequence>
<evidence type="ECO:0000256" key="1">
    <source>
        <dbReference type="ARBA" id="ARBA00009500"/>
    </source>
</evidence>
<dbReference type="Proteomes" id="UP000625711">
    <property type="component" value="Unassembled WGS sequence"/>
</dbReference>
<dbReference type="PANTHER" id="PTHR11461:SF211">
    <property type="entry name" value="GH10112P-RELATED"/>
    <property type="match status" value="1"/>
</dbReference>
<dbReference type="InterPro" id="IPR042185">
    <property type="entry name" value="Serpin_sf_2"/>
</dbReference>
<evidence type="ECO:0000256" key="3">
    <source>
        <dbReference type="ARBA" id="ARBA00022900"/>
    </source>
</evidence>
<organism evidence="6 7">
    <name type="scientific">Rhynchophorus ferrugineus</name>
    <name type="common">Red palm weevil</name>
    <name type="synonym">Curculio ferrugineus</name>
    <dbReference type="NCBI Taxonomy" id="354439"/>
    <lineage>
        <taxon>Eukaryota</taxon>
        <taxon>Metazoa</taxon>
        <taxon>Ecdysozoa</taxon>
        <taxon>Arthropoda</taxon>
        <taxon>Hexapoda</taxon>
        <taxon>Insecta</taxon>
        <taxon>Pterygota</taxon>
        <taxon>Neoptera</taxon>
        <taxon>Endopterygota</taxon>
        <taxon>Coleoptera</taxon>
        <taxon>Polyphaga</taxon>
        <taxon>Cucujiformia</taxon>
        <taxon>Curculionidae</taxon>
        <taxon>Dryophthorinae</taxon>
        <taxon>Rhynchophorus</taxon>
    </lineage>
</organism>
<keyword evidence="2" id="KW-0646">Protease inhibitor</keyword>
<dbReference type="GO" id="GO:0004867">
    <property type="term" value="F:serine-type endopeptidase inhibitor activity"/>
    <property type="evidence" value="ECO:0007669"/>
    <property type="project" value="UniProtKB-KW"/>
</dbReference>
<accession>A0A834HVW7</accession>
<dbReference type="Gene3D" id="2.30.39.10">
    <property type="entry name" value="Alpha-1-antitrypsin, domain 1"/>
    <property type="match status" value="1"/>
</dbReference>
<comment type="caution">
    <text evidence="6">The sequence shown here is derived from an EMBL/GenBank/DDBJ whole genome shotgun (WGS) entry which is preliminary data.</text>
</comment>
<evidence type="ECO:0000313" key="6">
    <source>
        <dbReference type="EMBL" id="KAF7268398.1"/>
    </source>
</evidence>
<reference evidence="6" key="1">
    <citation type="submission" date="2020-08" db="EMBL/GenBank/DDBJ databases">
        <title>Genome sequencing and assembly of the red palm weevil Rhynchophorus ferrugineus.</title>
        <authorList>
            <person name="Dias G.B."/>
            <person name="Bergman C.M."/>
            <person name="Manee M."/>
        </authorList>
    </citation>
    <scope>NUCLEOTIDE SEQUENCE</scope>
    <source>
        <strain evidence="6">AA-2017</strain>
        <tissue evidence="6">Whole larva</tissue>
    </source>
</reference>
<dbReference type="SMART" id="SM00093">
    <property type="entry name" value="SERPIN"/>
    <property type="match status" value="1"/>
</dbReference>
<dbReference type="SUPFAM" id="SSF56574">
    <property type="entry name" value="Serpins"/>
    <property type="match status" value="1"/>
</dbReference>
<evidence type="ECO:0000256" key="2">
    <source>
        <dbReference type="ARBA" id="ARBA00022690"/>
    </source>
</evidence>
<evidence type="ECO:0000313" key="7">
    <source>
        <dbReference type="Proteomes" id="UP000625711"/>
    </source>
</evidence>
<evidence type="ECO:0000259" key="5">
    <source>
        <dbReference type="SMART" id="SM00093"/>
    </source>
</evidence>
<dbReference type="AlphaFoldDB" id="A0A834HVW7"/>
<dbReference type="Gene3D" id="3.30.497.10">
    <property type="entry name" value="Antithrombin, subunit I, domain 2"/>
    <property type="match status" value="1"/>
</dbReference>
<dbReference type="InterPro" id="IPR000215">
    <property type="entry name" value="Serpin_fam"/>
</dbReference>
<dbReference type="InterPro" id="IPR023796">
    <property type="entry name" value="Serpin_dom"/>
</dbReference>
<comment type="similarity">
    <text evidence="1 4">Belongs to the serpin family.</text>
</comment>
<dbReference type="GO" id="GO:0005615">
    <property type="term" value="C:extracellular space"/>
    <property type="evidence" value="ECO:0007669"/>
    <property type="project" value="InterPro"/>
</dbReference>
<dbReference type="InterPro" id="IPR036186">
    <property type="entry name" value="Serpin_sf"/>
</dbReference>
<evidence type="ECO:0000256" key="4">
    <source>
        <dbReference type="RuleBase" id="RU000411"/>
    </source>
</evidence>
<dbReference type="PROSITE" id="PS00284">
    <property type="entry name" value="SERPIN"/>
    <property type="match status" value="1"/>
</dbReference>
<feature type="domain" description="Serpin" evidence="5">
    <location>
        <begin position="54"/>
        <end position="413"/>
    </location>
</feature>
<dbReference type="OrthoDB" id="671595at2759"/>
<name>A0A834HVW7_RHYFE</name>
<dbReference type="PANTHER" id="PTHR11461">
    <property type="entry name" value="SERINE PROTEASE INHIBITOR, SERPIN"/>
    <property type="match status" value="1"/>
</dbReference>
<dbReference type="EMBL" id="JAACXV010014325">
    <property type="protein sequence ID" value="KAF7268398.1"/>
    <property type="molecule type" value="Genomic_DNA"/>
</dbReference>